<gene>
    <name evidence="1" type="ORF">K470DRAFT_279880</name>
</gene>
<dbReference type="OrthoDB" id="2093493at2759"/>
<sequence>MSAAKSVVKRVGQATRATNYQKYTLEPTGIWAWFNRFFALDPARSSGVPINAQFRNPTPGGDYLTYDDPTTTPAADIADNPYWKRDTRRNYPRLSVVGQPDAVALLTVGSAAAPKEDVLQIGEAGQKQLVALKDEGQKGLSQFFQKEKGAVKGVLAANGMPPLPPPVSSKQYDLPEDQAYANAYPCRTFV</sequence>
<dbReference type="InterPro" id="IPR016813">
    <property type="entry name" value="NADH_Ub_cplx-1_21kDa"/>
</dbReference>
<evidence type="ECO:0000313" key="1">
    <source>
        <dbReference type="EMBL" id="KAF2864072.1"/>
    </source>
</evidence>
<accession>A0A6A7CA30</accession>
<keyword evidence="2" id="KW-1185">Reference proteome</keyword>
<name>A0A6A7CA30_9PEZI</name>
<dbReference type="PIRSF" id="PIRSF022976">
    <property type="entry name" value="NADH_Oxi_21kDa"/>
    <property type="match status" value="1"/>
</dbReference>
<organism evidence="1 2">
    <name type="scientific">Piedraia hortae CBS 480.64</name>
    <dbReference type="NCBI Taxonomy" id="1314780"/>
    <lineage>
        <taxon>Eukaryota</taxon>
        <taxon>Fungi</taxon>
        <taxon>Dikarya</taxon>
        <taxon>Ascomycota</taxon>
        <taxon>Pezizomycotina</taxon>
        <taxon>Dothideomycetes</taxon>
        <taxon>Dothideomycetidae</taxon>
        <taxon>Capnodiales</taxon>
        <taxon>Piedraiaceae</taxon>
        <taxon>Piedraia</taxon>
    </lineage>
</organism>
<dbReference type="AlphaFoldDB" id="A0A6A7CA30"/>
<dbReference type="Proteomes" id="UP000799421">
    <property type="component" value="Unassembled WGS sequence"/>
</dbReference>
<evidence type="ECO:0000313" key="2">
    <source>
        <dbReference type="Proteomes" id="UP000799421"/>
    </source>
</evidence>
<reference evidence="1" key="1">
    <citation type="journal article" date="2020" name="Stud. Mycol.">
        <title>101 Dothideomycetes genomes: a test case for predicting lifestyles and emergence of pathogens.</title>
        <authorList>
            <person name="Haridas S."/>
            <person name="Albert R."/>
            <person name="Binder M."/>
            <person name="Bloem J."/>
            <person name="Labutti K."/>
            <person name="Salamov A."/>
            <person name="Andreopoulos B."/>
            <person name="Baker S."/>
            <person name="Barry K."/>
            <person name="Bills G."/>
            <person name="Bluhm B."/>
            <person name="Cannon C."/>
            <person name="Castanera R."/>
            <person name="Culley D."/>
            <person name="Daum C."/>
            <person name="Ezra D."/>
            <person name="Gonzalez J."/>
            <person name="Henrissat B."/>
            <person name="Kuo A."/>
            <person name="Liang C."/>
            <person name="Lipzen A."/>
            <person name="Lutzoni F."/>
            <person name="Magnuson J."/>
            <person name="Mondo S."/>
            <person name="Nolan M."/>
            <person name="Ohm R."/>
            <person name="Pangilinan J."/>
            <person name="Park H.-J."/>
            <person name="Ramirez L."/>
            <person name="Alfaro M."/>
            <person name="Sun H."/>
            <person name="Tritt A."/>
            <person name="Yoshinaga Y."/>
            <person name="Zwiers L.-H."/>
            <person name="Turgeon B."/>
            <person name="Goodwin S."/>
            <person name="Spatafora J."/>
            <person name="Crous P."/>
            <person name="Grigoriev I."/>
        </authorList>
    </citation>
    <scope>NUCLEOTIDE SEQUENCE</scope>
    <source>
        <strain evidence="1">CBS 480.64</strain>
    </source>
</reference>
<dbReference type="PANTHER" id="PTHR37325:SF1">
    <property type="entry name" value="OXIDOREDUCTASE 21 KDA SUBUNIT, PUTATIVE (AFU_ORTHOLOGUE AFUA_4G05910)-RELATED"/>
    <property type="match status" value="1"/>
</dbReference>
<proteinExistence type="predicted"/>
<protein>
    <submittedName>
        <fullName evidence="1">21 kDa subunit of NADH dehydrogenase</fullName>
    </submittedName>
</protein>
<dbReference type="PANTHER" id="PTHR37325">
    <property type="entry name" value="OXIDOREDUCTASE 21 KDA SUBUNIT, PUTATIVE (AFU_ORTHOLOGUE AFUA_4G05910)-RELATED"/>
    <property type="match status" value="1"/>
</dbReference>
<dbReference type="EMBL" id="MU005958">
    <property type="protein sequence ID" value="KAF2864072.1"/>
    <property type="molecule type" value="Genomic_DNA"/>
</dbReference>
<dbReference type="CDD" id="cd22849">
    <property type="entry name" value="NuzM"/>
    <property type="match status" value="1"/>
</dbReference>